<dbReference type="Proteomes" id="UP000249819">
    <property type="component" value="Unassembled WGS sequence"/>
</dbReference>
<dbReference type="RefSeq" id="WP_111593151.1">
    <property type="nucleotide sequence ID" value="NZ_QLMA01000005.1"/>
</dbReference>
<reference evidence="2 3" key="1">
    <citation type="submission" date="2018-06" db="EMBL/GenBank/DDBJ databases">
        <title>Genomic Encyclopedia of Archaeal and Bacterial Type Strains, Phase II (KMG-II): from individual species to whole genera.</title>
        <authorList>
            <person name="Goeker M."/>
        </authorList>
    </citation>
    <scope>NUCLEOTIDE SEQUENCE [LARGE SCALE GENOMIC DNA]</scope>
    <source>
        <strain evidence="2 3">DSM 29821</strain>
    </source>
</reference>
<evidence type="ECO:0000256" key="1">
    <source>
        <dbReference type="SAM" id="Coils"/>
    </source>
</evidence>
<protein>
    <submittedName>
        <fullName evidence="2">Uncharacterized protein</fullName>
    </submittedName>
</protein>
<keyword evidence="3" id="KW-1185">Reference proteome</keyword>
<keyword evidence="1" id="KW-0175">Coiled coil</keyword>
<evidence type="ECO:0000313" key="3">
    <source>
        <dbReference type="Proteomes" id="UP000249819"/>
    </source>
</evidence>
<organism evidence="2 3">
    <name type="scientific">Chitinophaga dinghuensis</name>
    <dbReference type="NCBI Taxonomy" id="1539050"/>
    <lineage>
        <taxon>Bacteria</taxon>
        <taxon>Pseudomonadati</taxon>
        <taxon>Bacteroidota</taxon>
        <taxon>Chitinophagia</taxon>
        <taxon>Chitinophagales</taxon>
        <taxon>Chitinophagaceae</taxon>
        <taxon>Chitinophaga</taxon>
    </lineage>
</organism>
<comment type="caution">
    <text evidence="2">The sequence shown here is derived from an EMBL/GenBank/DDBJ whole genome shotgun (WGS) entry which is preliminary data.</text>
</comment>
<dbReference type="AlphaFoldDB" id="A0A327VVW0"/>
<proteinExistence type="predicted"/>
<accession>A0A327VVW0</accession>
<name>A0A327VVW0_9BACT</name>
<feature type="coiled-coil region" evidence="1">
    <location>
        <begin position="175"/>
        <end position="202"/>
    </location>
</feature>
<evidence type="ECO:0000313" key="2">
    <source>
        <dbReference type="EMBL" id="RAJ80137.1"/>
    </source>
</evidence>
<dbReference type="OrthoDB" id="8263000at2"/>
<dbReference type="EMBL" id="QLMA01000005">
    <property type="protein sequence ID" value="RAJ80137.1"/>
    <property type="molecule type" value="Genomic_DNA"/>
</dbReference>
<gene>
    <name evidence="2" type="ORF">CLV59_105245</name>
</gene>
<sequence>MDAPVSIIKSNPLLPAEDYNALRSQGIKQIEELSSDIWTDYNFSDPGITILEAVCYAITDLSYRTGFDIVDLLAPEQLTDDTWKEIFYTAREILHNSPLTINDYRKFIIDVAGVRNAWITPAKEYEVPIWIDYNTVSLEKHDCGCDTTGYRLCYGKLGTVQVTEAQVKDNRLAASTDFKNQYAALDKEKAQLQQSVKQMTDRLNNNPDIDPLTKTTLQNEIQQDNQRITEINVIEGFLDTAMKFLAPNNPVIPPKIVELEGLYKVMIEYEEDILADDQREEVRQQVIERLLKHRNLCEDFLSIDAVEYEDVGLLAAIELEENADPDQVVAQLFFTVYKYFTPSIPFYTIQQMQEKGFLIDEIFEGPALAHGFIDDTDLDKTSLYRDIRLSDIVNEVSEIPGIKAITYLHLPGDNQTNVDYLQYFNEWVDQLGAARKIARVQTALSTVIACKERDMVTYNTGKSSDRNPNRMNKLFADLKKLERKYKLEGLSLDFKVPGGEYMNLEDYYPVTYELPQCYGVSDKAGLPSSADTKRQIQALQLRGYMLFFEQLMKEHLVQLNHLRDLFSFDDSIPNTYFNGVITELQQLSDLLLNPNNIPADQTDAIVADFGKMLQQITESPETFLKRRNIFFNHLLARFAEDMSEYESLSQWLTPDNLPQRMMRDKSNMLKNKEYIKISSNRGKGYNYTKTTVWDTRNVSGAERRVGRLLGLTDISRRSLTPDTLVVSPSMVQDDKTKQMVWEVNNNNQHLNIITLVDPAQNNKILLTSVKVVDGCCTDLLLGDIISNADIRLHYDFHDDLKLRSRKTAGQLGSFWFELYDGPDFNNAVLLATSDRYDTTDERDKVFNRIQELIQQINDDEGMHLVEHILLRPRLDIQMSDSTPPVQDAARLLDICLTPCDLGIGNNENTQAPQYWKKITRIPADKCYDNMPWVLEYYRYRLNKVTNVQEPLSVLFQDTYPDGKLPLMLKFRSYQLLTQRILALQEFGSERMNYIIDDNGKDASTGIKYRFTIYGNKKQILARSAFMYNKKTQLQQQQGTKIDDDIEDEIQGLMTYFSYLMDWYCQANPCDNDEDPYSFRTTVLLPCWPKRFRDQTYRNFVEKTIQTEFPAHVMPRIEWVGIGQMQRFEKVYQEWLLEIAQTEMPGYEKTDPLVDVLNHIIPCGSCDDDCSHD</sequence>